<keyword evidence="3" id="KW-1185">Reference proteome</keyword>
<dbReference type="InterPro" id="IPR015422">
    <property type="entry name" value="PyrdxlP-dep_Trfase_small"/>
</dbReference>
<evidence type="ECO:0000313" key="2">
    <source>
        <dbReference type="EMBL" id="MDX8150381.1"/>
    </source>
</evidence>
<dbReference type="EMBL" id="JAXAVX010000001">
    <property type="protein sequence ID" value="MDX8150381.1"/>
    <property type="molecule type" value="Genomic_DNA"/>
</dbReference>
<dbReference type="SUPFAM" id="SSF53383">
    <property type="entry name" value="PLP-dependent transferases"/>
    <property type="match status" value="1"/>
</dbReference>
<dbReference type="PANTHER" id="PTHR43586:SF15">
    <property type="entry name" value="BLR3095 PROTEIN"/>
    <property type="match status" value="1"/>
</dbReference>
<accession>A0ABU4VEY2</accession>
<keyword evidence="2" id="KW-0032">Aminotransferase</keyword>
<evidence type="ECO:0000259" key="1">
    <source>
        <dbReference type="Pfam" id="PF00266"/>
    </source>
</evidence>
<feature type="domain" description="Aminotransferase class V" evidence="1">
    <location>
        <begin position="34"/>
        <end position="355"/>
    </location>
</feature>
<organism evidence="2 3">
    <name type="scientific">Patulibacter brassicae</name>
    <dbReference type="NCBI Taxonomy" id="1705717"/>
    <lineage>
        <taxon>Bacteria</taxon>
        <taxon>Bacillati</taxon>
        <taxon>Actinomycetota</taxon>
        <taxon>Thermoleophilia</taxon>
        <taxon>Solirubrobacterales</taxon>
        <taxon>Patulibacteraceae</taxon>
        <taxon>Patulibacter</taxon>
    </lineage>
</organism>
<dbReference type="InterPro" id="IPR015421">
    <property type="entry name" value="PyrdxlP-dep_Trfase_major"/>
</dbReference>
<comment type="caution">
    <text evidence="2">The sequence shown here is derived from an EMBL/GenBank/DDBJ whole genome shotgun (WGS) entry which is preliminary data.</text>
</comment>
<dbReference type="Proteomes" id="UP001277761">
    <property type="component" value="Unassembled WGS sequence"/>
</dbReference>
<reference evidence="2 3" key="1">
    <citation type="submission" date="2023-11" db="EMBL/GenBank/DDBJ databases">
        <authorList>
            <person name="Xu M."/>
            <person name="Jiang T."/>
        </authorList>
    </citation>
    <scope>NUCLEOTIDE SEQUENCE [LARGE SCALE GENOMIC DNA]</scope>
    <source>
        <strain evidence="2 3">SD</strain>
    </source>
</reference>
<dbReference type="InterPro" id="IPR000192">
    <property type="entry name" value="Aminotrans_V_dom"/>
</dbReference>
<dbReference type="Pfam" id="PF00266">
    <property type="entry name" value="Aminotran_5"/>
    <property type="match status" value="1"/>
</dbReference>
<proteinExistence type="predicted"/>
<dbReference type="InterPro" id="IPR015424">
    <property type="entry name" value="PyrdxlP-dep_Trfase"/>
</dbReference>
<evidence type="ECO:0000313" key="3">
    <source>
        <dbReference type="Proteomes" id="UP001277761"/>
    </source>
</evidence>
<sequence length="361" mass="37413">MDVAALRAELPVLEELAWLNAGTCGPLPRAAGAAVREALEQAEREGRAGGHFAGLAEAQAGLRARYARLLGAAPEEVALTTSTTDGIARVLAGLDWRAGDELVLADGEHPGLTGPVAALARRDGVVVRTAPLERVTEAVGPRTRLVACSHVRWSDGELAPLEALRGLPDEVPVLLDGAQGAGAIPVDAPALPCAFYAAPGQKWLCGPIGTGMLWIAPAWRGRLAPAAPGYVNLAVPGEGLDAEPWADARAFDAFALARETAVAATAAFDVLDRHGWDAVPARAIETAAALAEELRERGRTVAGRGPTTLVSWEDADPPATVARLATAGVVVRDLPGTSLVRASVGAWTDERDLDRLLAALA</sequence>
<keyword evidence="2" id="KW-0808">Transferase</keyword>
<name>A0ABU4VEY2_9ACTN</name>
<dbReference type="GO" id="GO:0008483">
    <property type="term" value="F:transaminase activity"/>
    <property type="evidence" value="ECO:0007669"/>
    <property type="project" value="UniProtKB-KW"/>
</dbReference>
<dbReference type="Gene3D" id="3.90.1150.10">
    <property type="entry name" value="Aspartate Aminotransferase, domain 1"/>
    <property type="match status" value="1"/>
</dbReference>
<gene>
    <name evidence="2" type="ORF">SK069_02135</name>
</gene>
<protein>
    <submittedName>
        <fullName evidence="2">Aminotransferase class V-fold PLP-dependent enzyme</fullName>
    </submittedName>
</protein>
<dbReference type="PANTHER" id="PTHR43586">
    <property type="entry name" value="CYSTEINE DESULFURASE"/>
    <property type="match status" value="1"/>
</dbReference>
<dbReference type="RefSeq" id="WP_319952531.1">
    <property type="nucleotide sequence ID" value="NZ_JAXAVX010000001.1"/>
</dbReference>
<dbReference type="Gene3D" id="3.40.640.10">
    <property type="entry name" value="Type I PLP-dependent aspartate aminotransferase-like (Major domain)"/>
    <property type="match status" value="1"/>
</dbReference>